<dbReference type="OMA" id="DFRTHRY"/>
<accession>B8AXW5</accession>
<dbReference type="GO" id="GO:0006355">
    <property type="term" value="P:regulation of DNA-templated transcription"/>
    <property type="evidence" value="ECO:0007669"/>
    <property type="project" value="UniProtKB-UniRule"/>
</dbReference>
<dbReference type="PANTHER" id="PTHR31669:SF180">
    <property type="entry name" value="PROTEIN FAR1-RELATED SEQUENCE"/>
    <property type="match status" value="1"/>
</dbReference>
<dbReference type="InterPro" id="IPR007527">
    <property type="entry name" value="Znf_SWIM"/>
</dbReference>
<sequence length="283" mass="32875">MEMNTIKKGKIYEVFIALNQTKKEWRPRKYVVITDLPQENYSCICGKFSKDGILCCHILKVMLALEIKKIPEKYIIERWRKKERKYTSTSDRPIYNGNSSMLRFNVLSRKSVNIASKASKRKETYECMLNEIENLDRKINAMLEDVPESSSHHQSNTVNNVPADETEEKITVEQEEIADPDIANTKGRKSVRQRRIVEKIIEKTKNHCSRCGKTNHTIENCPLMQSKSRKLLQQKTAGATGQNQAKQQEKKKADINKEPESTKRIIQASQDPRKRQKTYQSEI</sequence>
<evidence type="ECO:0000256" key="2">
    <source>
        <dbReference type="ARBA" id="ARBA00022723"/>
    </source>
</evidence>
<dbReference type="HOGENOM" id="CLU_984796_0_0_1"/>
<evidence type="ECO:0000256" key="3">
    <source>
        <dbReference type="ARBA" id="ARBA00022771"/>
    </source>
</evidence>
<dbReference type="Proteomes" id="UP000007015">
    <property type="component" value="Chromosome 5"/>
</dbReference>
<evidence type="ECO:0000313" key="11">
    <source>
        <dbReference type="Proteomes" id="UP000007015"/>
    </source>
</evidence>
<evidence type="ECO:0000256" key="5">
    <source>
        <dbReference type="PROSITE-ProRule" id="PRU00325"/>
    </source>
</evidence>
<dbReference type="GO" id="GO:0005634">
    <property type="term" value="C:nucleus"/>
    <property type="evidence" value="ECO:0007669"/>
    <property type="project" value="UniProtKB-SubCell"/>
</dbReference>
<evidence type="ECO:0000259" key="9">
    <source>
        <dbReference type="PROSITE" id="PS50966"/>
    </source>
</evidence>
<evidence type="ECO:0000256" key="6">
    <source>
        <dbReference type="RuleBase" id="RU367018"/>
    </source>
</evidence>
<feature type="compositionally biased region" description="Basic and acidic residues" evidence="8">
    <location>
        <begin position="247"/>
        <end position="263"/>
    </location>
</feature>
<keyword evidence="3 5" id="KW-0863">Zinc-finger</keyword>
<name>B8AXW5_ORYSI</name>
<keyword evidence="4 6" id="KW-0862">Zinc</keyword>
<keyword evidence="2 6" id="KW-0479">Metal-binding</keyword>
<evidence type="ECO:0000313" key="10">
    <source>
        <dbReference type="EMBL" id="EEC78497.1"/>
    </source>
</evidence>
<dbReference type="InterPro" id="IPR006564">
    <property type="entry name" value="Znf_PMZ"/>
</dbReference>
<comment type="subcellular location">
    <subcellularLocation>
        <location evidence="6">Nucleus</location>
    </subcellularLocation>
</comment>
<evidence type="ECO:0000256" key="7">
    <source>
        <dbReference type="SAM" id="Coils"/>
    </source>
</evidence>
<protein>
    <recommendedName>
        <fullName evidence="6">Protein FAR1-RELATED SEQUENCE</fullName>
    </recommendedName>
</protein>
<dbReference type="SMART" id="SM00575">
    <property type="entry name" value="ZnF_PMZ"/>
    <property type="match status" value="1"/>
</dbReference>
<evidence type="ECO:0000256" key="1">
    <source>
        <dbReference type="ARBA" id="ARBA00005889"/>
    </source>
</evidence>
<organism evidence="10 11">
    <name type="scientific">Oryza sativa subsp. indica</name>
    <name type="common">Rice</name>
    <dbReference type="NCBI Taxonomy" id="39946"/>
    <lineage>
        <taxon>Eukaryota</taxon>
        <taxon>Viridiplantae</taxon>
        <taxon>Streptophyta</taxon>
        <taxon>Embryophyta</taxon>
        <taxon>Tracheophyta</taxon>
        <taxon>Spermatophyta</taxon>
        <taxon>Magnoliopsida</taxon>
        <taxon>Liliopsida</taxon>
        <taxon>Poales</taxon>
        <taxon>Poaceae</taxon>
        <taxon>BOP clade</taxon>
        <taxon>Oryzoideae</taxon>
        <taxon>Oryzeae</taxon>
        <taxon>Oryzinae</taxon>
        <taxon>Oryza</taxon>
        <taxon>Oryza sativa</taxon>
    </lineage>
</organism>
<keyword evidence="6" id="KW-0539">Nucleus</keyword>
<evidence type="ECO:0000256" key="8">
    <source>
        <dbReference type="SAM" id="MobiDB-lite"/>
    </source>
</evidence>
<dbReference type="Gramene" id="BGIOSGA018837-TA">
    <property type="protein sequence ID" value="BGIOSGA018837-PA"/>
    <property type="gene ID" value="BGIOSGA018837"/>
</dbReference>
<reference evidence="10 11" key="1">
    <citation type="journal article" date="2005" name="PLoS Biol.">
        <title>The genomes of Oryza sativa: a history of duplications.</title>
        <authorList>
            <person name="Yu J."/>
            <person name="Wang J."/>
            <person name="Lin W."/>
            <person name="Li S."/>
            <person name="Li H."/>
            <person name="Zhou J."/>
            <person name="Ni P."/>
            <person name="Dong W."/>
            <person name="Hu S."/>
            <person name="Zeng C."/>
            <person name="Zhang J."/>
            <person name="Zhang Y."/>
            <person name="Li R."/>
            <person name="Xu Z."/>
            <person name="Li S."/>
            <person name="Li X."/>
            <person name="Zheng H."/>
            <person name="Cong L."/>
            <person name="Lin L."/>
            <person name="Yin J."/>
            <person name="Geng J."/>
            <person name="Li G."/>
            <person name="Shi J."/>
            <person name="Liu J."/>
            <person name="Lv H."/>
            <person name="Li J."/>
            <person name="Wang J."/>
            <person name="Deng Y."/>
            <person name="Ran L."/>
            <person name="Shi X."/>
            <person name="Wang X."/>
            <person name="Wu Q."/>
            <person name="Li C."/>
            <person name="Ren X."/>
            <person name="Wang J."/>
            <person name="Wang X."/>
            <person name="Li D."/>
            <person name="Liu D."/>
            <person name="Zhang X."/>
            <person name="Ji Z."/>
            <person name="Zhao W."/>
            <person name="Sun Y."/>
            <person name="Zhang Z."/>
            <person name="Bao J."/>
            <person name="Han Y."/>
            <person name="Dong L."/>
            <person name="Ji J."/>
            <person name="Chen P."/>
            <person name="Wu S."/>
            <person name="Liu J."/>
            <person name="Xiao Y."/>
            <person name="Bu D."/>
            <person name="Tan J."/>
            <person name="Yang L."/>
            <person name="Ye C."/>
            <person name="Zhang J."/>
            <person name="Xu J."/>
            <person name="Zhou Y."/>
            <person name="Yu Y."/>
            <person name="Zhang B."/>
            <person name="Zhuang S."/>
            <person name="Wei H."/>
            <person name="Liu B."/>
            <person name="Lei M."/>
            <person name="Yu H."/>
            <person name="Li Y."/>
            <person name="Xu H."/>
            <person name="Wei S."/>
            <person name="He X."/>
            <person name="Fang L."/>
            <person name="Zhang Z."/>
            <person name="Zhang Y."/>
            <person name="Huang X."/>
            <person name="Su Z."/>
            <person name="Tong W."/>
            <person name="Li J."/>
            <person name="Tong Z."/>
            <person name="Li S."/>
            <person name="Ye J."/>
            <person name="Wang L."/>
            <person name="Fang L."/>
            <person name="Lei T."/>
            <person name="Chen C."/>
            <person name="Chen H."/>
            <person name="Xu Z."/>
            <person name="Li H."/>
            <person name="Huang H."/>
            <person name="Zhang F."/>
            <person name="Xu H."/>
            <person name="Li N."/>
            <person name="Zhao C."/>
            <person name="Li S."/>
            <person name="Dong L."/>
            <person name="Huang Y."/>
            <person name="Li L."/>
            <person name="Xi Y."/>
            <person name="Qi Q."/>
            <person name="Li W."/>
            <person name="Zhang B."/>
            <person name="Hu W."/>
            <person name="Zhang Y."/>
            <person name="Tian X."/>
            <person name="Jiao Y."/>
            <person name="Liang X."/>
            <person name="Jin J."/>
            <person name="Gao L."/>
            <person name="Zheng W."/>
            <person name="Hao B."/>
            <person name="Liu S."/>
            <person name="Wang W."/>
            <person name="Yuan L."/>
            <person name="Cao M."/>
            <person name="McDermott J."/>
            <person name="Samudrala R."/>
            <person name="Wang J."/>
            <person name="Wong G.K."/>
            <person name="Yang H."/>
        </authorList>
    </citation>
    <scope>NUCLEOTIDE SEQUENCE [LARGE SCALE GENOMIC DNA]</scope>
    <source>
        <strain evidence="11">cv. 93-11</strain>
    </source>
</reference>
<feature type="region of interest" description="Disordered" evidence="8">
    <location>
        <begin position="230"/>
        <end position="283"/>
    </location>
</feature>
<gene>
    <name evidence="10" type="ORF">OsI_18410</name>
</gene>
<dbReference type="InterPro" id="IPR031052">
    <property type="entry name" value="FHY3/FAR1"/>
</dbReference>
<dbReference type="PROSITE" id="PS50966">
    <property type="entry name" value="ZF_SWIM"/>
    <property type="match status" value="1"/>
</dbReference>
<dbReference type="Pfam" id="PF04434">
    <property type="entry name" value="SWIM"/>
    <property type="match status" value="1"/>
</dbReference>
<keyword evidence="7" id="KW-0175">Coiled coil</keyword>
<dbReference type="PANTHER" id="PTHR31669">
    <property type="entry name" value="PROTEIN FAR1-RELATED SEQUENCE 10-RELATED"/>
    <property type="match status" value="1"/>
</dbReference>
<feature type="coiled-coil region" evidence="7">
    <location>
        <begin position="115"/>
        <end position="145"/>
    </location>
</feature>
<dbReference type="EMBL" id="CM000130">
    <property type="protein sequence ID" value="EEC78497.1"/>
    <property type="molecule type" value="Genomic_DNA"/>
</dbReference>
<feature type="domain" description="SWIM-type" evidence="9">
    <location>
        <begin position="30"/>
        <end position="66"/>
    </location>
</feature>
<comment type="similarity">
    <text evidence="1 6">Belongs to the FHY3/FAR1 family.</text>
</comment>
<dbReference type="STRING" id="39946.B8AXW5"/>
<dbReference type="AlphaFoldDB" id="B8AXW5"/>
<keyword evidence="11" id="KW-1185">Reference proteome</keyword>
<dbReference type="GO" id="GO:0008270">
    <property type="term" value="F:zinc ion binding"/>
    <property type="evidence" value="ECO:0007669"/>
    <property type="project" value="UniProtKB-UniRule"/>
</dbReference>
<evidence type="ECO:0000256" key="4">
    <source>
        <dbReference type="ARBA" id="ARBA00022833"/>
    </source>
</evidence>
<proteinExistence type="inferred from homology"/>
<comment type="function">
    <text evidence="6">Putative transcription activator involved in regulating light control of development.</text>
</comment>